<evidence type="ECO:0000256" key="2">
    <source>
        <dbReference type="ARBA" id="ARBA00022448"/>
    </source>
</evidence>
<feature type="transmembrane region" description="Helical" evidence="9">
    <location>
        <begin position="21"/>
        <end position="39"/>
    </location>
</feature>
<keyword evidence="12" id="KW-1185">Reference proteome</keyword>
<evidence type="ECO:0000256" key="8">
    <source>
        <dbReference type="ARBA" id="ARBA00038436"/>
    </source>
</evidence>
<evidence type="ECO:0000313" key="11">
    <source>
        <dbReference type="EMBL" id="SEP17253.1"/>
    </source>
</evidence>
<keyword evidence="7 9" id="KW-0472">Membrane</keyword>
<dbReference type="InterPro" id="IPR055348">
    <property type="entry name" value="DctQ"/>
</dbReference>
<sequence>MNALIAFLRFIDRINYYLGKYLVSWILFLLMGIALFEVVTRRIIGTPHAWTQEILVYLFCAHFILALGYTLYYREHVVVDAFTAFLPERVQVALETIIYIVFIGAFVYVMIPTAYDFAARSWASGERAPTSFNSPVYPAKTVIPIGIILLGIQLLGLVSKNVLFLTRGETLEDKN</sequence>
<evidence type="ECO:0000313" key="12">
    <source>
        <dbReference type="Proteomes" id="UP000199657"/>
    </source>
</evidence>
<dbReference type="STRING" id="406100.SAMN04488052_11424"/>
<evidence type="ECO:0000256" key="5">
    <source>
        <dbReference type="ARBA" id="ARBA00022692"/>
    </source>
</evidence>
<feature type="transmembrane region" description="Helical" evidence="9">
    <location>
        <begin position="92"/>
        <end position="115"/>
    </location>
</feature>
<evidence type="ECO:0000256" key="3">
    <source>
        <dbReference type="ARBA" id="ARBA00022475"/>
    </source>
</evidence>
<evidence type="ECO:0000256" key="9">
    <source>
        <dbReference type="RuleBase" id="RU369079"/>
    </source>
</evidence>
<reference evidence="11 12" key="1">
    <citation type="submission" date="2016-10" db="EMBL/GenBank/DDBJ databases">
        <authorList>
            <person name="de Groot N.N."/>
        </authorList>
    </citation>
    <scope>NUCLEOTIDE SEQUENCE [LARGE SCALE GENOMIC DNA]</scope>
    <source>
        <strain evidence="11 12">CGMCC 1.6291</strain>
    </source>
</reference>
<dbReference type="AlphaFoldDB" id="A0A1H8VPN3"/>
<keyword evidence="3" id="KW-1003">Cell membrane</keyword>
<comment type="subcellular location">
    <subcellularLocation>
        <location evidence="1 9">Cell inner membrane</location>
        <topology evidence="1 9">Multi-pass membrane protein</topology>
    </subcellularLocation>
</comment>
<proteinExistence type="inferred from homology"/>
<evidence type="ECO:0000256" key="6">
    <source>
        <dbReference type="ARBA" id="ARBA00022989"/>
    </source>
</evidence>
<dbReference type="Proteomes" id="UP000199657">
    <property type="component" value="Unassembled WGS sequence"/>
</dbReference>
<feature type="transmembrane region" description="Helical" evidence="9">
    <location>
        <begin position="54"/>
        <end position="72"/>
    </location>
</feature>
<feature type="transmembrane region" description="Helical" evidence="9">
    <location>
        <begin position="135"/>
        <end position="158"/>
    </location>
</feature>
<feature type="domain" description="Tripartite ATP-independent periplasmic transporters DctQ component" evidence="10">
    <location>
        <begin position="30"/>
        <end position="156"/>
    </location>
</feature>
<dbReference type="Pfam" id="PF04290">
    <property type="entry name" value="DctQ"/>
    <property type="match status" value="1"/>
</dbReference>
<gene>
    <name evidence="11" type="ORF">SAMN04488052_11424</name>
</gene>
<evidence type="ECO:0000256" key="4">
    <source>
        <dbReference type="ARBA" id="ARBA00022519"/>
    </source>
</evidence>
<name>A0A1H8VPN3_9GAMM</name>
<protein>
    <recommendedName>
        <fullName evidence="9">TRAP transporter small permease protein</fullName>
    </recommendedName>
</protein>
<comment type="similarity">
    <text evidence="8 9">Belongs to the TRAP transporter small permease family.</text>
</comment>
<dbReference type="PANTHER" id="PTHR35011:SF4">
    <property type="entry name" value="SLL1102 PROTEIN"/>
    <property type="match status" value="1"/>
</dbReference>
<keyword evidence="4 9" id="KW-0997">Cell inner membrane</keyword>
<dbReference type="PANTHER" id="PTHR35011">
    <property type="entry name" value="2,3-DIKETO-L-GULONATE TRAP TRANSPORTER SMALL PERMEASE PROTEIN YIAM"/>
    <property type="match status" value="1"/>
</dbReference>
<comment type="subunit">
    <text evidence="9">The complex comprises the extracytoplasmic solute receptor protein and the two transmembrane proteins.</text>
</comment>
<comment type="function">
    <text evidence="9">Part of the tripartite ATP-independent periplasmic (TRAP) transport system.</text>
</comment>
<evidence type="ECO:0000256" key="1">
    <source>
        <dbReference type="ARBA" id="ARBA00004429"/>
    </source>
</evidence>
<keyword evidence="5 9" id="KW-0812">Transmembrane</keyword>
<accession>A0A1H8VPN3</accession>
<dbReference type="OrthoDB" id="8559033at2"/>
<keyword evidence="2 9" id="KW-0813">Transport</keyword>
<dbReference type="InterPro" id="IPR007387">
    <property type="entry name" value="TRAP_DctQ"/>
</dbReference>
<dbReference type="GO" id="GO:0005886">
    <property type="term" value="C:plasma membrane"/>
    <property type="evidence" value="ECO:0007669"/>
    <property type="project" value="UniProtKB-SubCell"/>
</dbReference>
<dbReference type="RefSeq" id="WP_091646330.1">
    <property type="nucleotide sequence ID" value="NZ_FOEG01000014.1"/>
</dbReference>
<dbReference type="GO" id="GO:0022857">
    <property type="term" value="F:transmembrane transporter activity"/>
    <property type="evidence" value="ECO:0007669"/>
    <property type="project" value="UniProtKB-UniRule"/>
</dbReference>
<dbReference type="EMBL" id="FOEG01000014">
    <property type="protein sequence ID" value="SEP17253.1"/>
    <property type="molecule type" value="Genomic_DNA"/>
</dbReference>
<evidence type="ECO:0000259" key="10">
    <source>
        <dbReference type="Pfam" id="PF04290"/>
    </source>
</evidence>
<keyword evidence="6 9" id="KW-1133">Transmembrane helix</keyword>
<evidence type="ECO:0000256" key="7">
    <source>
        <dbReference type="ARBA" id="ARBA00023136"/>
    </source>
</evidence>
<organism evidence="11 12">
    <name type="scientific">Aquisalimonas asiatica</name>
    <dbReference type="NCBI Taxonomy" id="406100"/>
    <lineage>
        <taxon>Bacteria</taxon>
        <taxon>Pseudomonadati</taxon>
        <taxon>Pseudomonadota</taxon>
        <taxon>Gammaproteobacteria</taxon>
        <taxon>Chromatiales</taxon>
        <taxon>Ectothiorhodospiraceae</taxon>
        <taxon>Aquisalimonas</taxon>
    </lineage>
</organism>